<accession>A0A8S9HAP0</accession>
<evidence type="ECO:0000313" key="2">
    <source>
        <dbReference type="EMBL" id="KAF2553048.1"/>
    </source>
</evidence>
<gene>
    <name evidence="2" type="ORF">F2Q68_00036124</name>
</gene>
<comment type="caution">
    <text evidence="2">The sequence shown here is derived from an EMBL/GenBank/DDBJ whole genome shotgun (WGS) entry which is preliminary data.</text>
</comment>
<dbReference type="AlphaFoldDB" id="A0A8S9HAP0"/>
<reference evidence="2" key="1">
    <citation type="submission" date="2019-12" db="EMBL/GenBank/DDBJ databases">
        <title>Genome sequencing and annotation of Brassica cretica.</title>
        <authorList>
            <person name="Studholme D.J."/>
            <person name="Sarris P.F."/>
        </authorList>
    </citation>
    <scope>NUCLEOTIDE SEQUENCE</scope>
    <source>
        <strain evidence="2">PFS-001/15</strain>
        <tissue evidence="2">Leaf</tissue>
    </source>
</reference>
<sequence length="77" mass="8361">MESPVPSPSSSAPIDPGGASPARLSNRENRLLNRDLEMKLQSPALPASIPAAKCNELYKQRQYRHQSPVTCSKLSSV</sequence>
<evidence type="ECO:0000313" key="3">
    <source>
        <dbReference type="Proteomes" id="UP000712281"/>
    </source>
</evidence>
<feature type="region of interest" description="Disordered" evidence="1">
    <location>
        <begin position="1"/>
        <end position="24"/>
    </location>
</feature>
<proteinExistence type="predicted"/>
<protein>
    <submittedName>
        <fullName evidence="2">Uncharacterized protein</fullName>
    </submittedName>
</protein>
<name>A0A8S9HAP0_BRACR</name>
<organism evidence="2 3">
    <name type="scientific">Brassica cretica</name>
    <name type="common">Mustard</name>
    <dbReference type="NCBI Taxonomy" id="69181"/>
    <lineage>
        <taxon>Eukaryota</taxon>
        <taxon>Viridiplantae</taxon>
        <taxon>Streptophyta</taxon>
        <taxon>Embryophyta</taxon>
        <taxon>Tracheophyta</taxon>
        <taxon>Spermatophyta</taxon>
        <taxon>Magnoliopsida</taxon>
        <taxon>eudicotyledons</taxon>
        <taxon>Gunneridae</taxon>
        <taxon>Pentapetalae</taxon>
        <taxon>rosids</taxon>
        <taxon>malvids</taxon>
        <taxon>Brassicales</taxon>
        <taxon>Brassicaceae</taxon>
        <taxon>Brassiceae</taxon>
        <taxon>Brassica</taxon>
    </lineage>
</organism>
<dbReference type="EMBL" id="QGKW02001988">
    <property type="protein sequence ID" value="KAF2553048.1"/>
    <property type="molecule type" value="Genomic_DNA"/>
</dbReference>
<dbReference type="Proteomes" id="UP000712281">
    <property type="component" value="Unassembled WGS sequence"/>
</dbReference>
<evidence type="ECO:0000256" key="1">
    <source>
        <dbReference type="SAM" id="MobiDB-lite"/>
    </source>
</evidence>